<organism evidence="2 3">
    <name type="scientific">Solanum commersonii</name>
    <name type="common">Commerson's wild potato</name>
    <name type="synonym">Commerson's nightshade</name>
    <dbReference type="NCBI Taxonomy" id="4109"/>
    <lineage>
        <taxon>Eukaryota</taxon>
        <taxon>Viridiplantae</taxon>
        <taxon>Streptophyta</taxon>
        <taxon>Embryophyta</taxon>
        <taxon>Tracheophyta</taxon>
        <taxon>Spermatophyta</taxon>
        <taxon>Magnoliopsida</taxon>
        <taxon>eudicotyledons</taxon>
        <taxon>Gunneridae</taxon>
        <taxon>Pentapetalae</taxon>
        <taxon>asterids</taxon>
        <taxon>lamiids</taxon>
        <taxon>Solanales</taxon>
        <taxon>Solanaceae</taxon>
        <taxon>Solanoideae</taxon>
        <taxon>Solaneae</taxon>
        <taxon>Solanum</taxon>
    </lineage>
</organism>
<evidence type="ECO:0000313" key="3">
    <source>
        <dbReference type="Proteomes" id="UP000824120"/>
    </source>
</evidence>
<sequence>MNAHKARRSAQQVLSLASGLKRTFDNTVNNPTRPQLHHKNQVYKELTVQNGVGKSSTAQRHPKSRKSMATLV</sequence>
<keyword evidence="3" id="KW-1185">Reference proteome</keyword>
<feature type="compositionally biased region" description="Polar residues" evidence="1">
    <location>
        <begin position="49"/>
        <end position="59"/>
    </location>
</feature>
<evidence type="ECO:0000256" key="1">
    <source>
        <dbReference type="SAM" id="MobiDB-lite"/>
    </source>
</evidence>
<feature type="region of interest" description="Disordered" evidence="1">
    <location>
        <begin position="49"/>
        <end position="72"/>
    </location>
</feature>
<dbReference type="EMBL" id="JACXVP010000009">
    <property type="protein sequence ID" value="KAG5585879.1"/>
    <property type="molecule type" value="Genomic_DNA"/>
</dbReference>
<dbReference type="AlphaFoldDB" id="A0A9J5XE38"/>
<reference evidence="2 3" key="1">
    <citation type="submission" date="2020-09" db="EMBL/GenBank/DDBJ databases">
        <title>De no assembly of potato wild relative species, Solanum commersonii.</title>
        <authorList>
            <person name="Cho K."/>
        </authorList>
    </citation>
    <scope>NUCLEOTIDE SEQUENCE [LARGE SCALE GENOMIC DNA]</scope>
    <source>
        <strain evidence="2">LZ3.2</strain>
        <tissue evidence="2">Leaf</tissue>
    </source>
</reference>
<evidence type="ECO:0000313" key="2">
    <source>
        <dbReference type="EMBL" id="KAG5585879.1"/>
    </source>
</evidence>
<accession>A0A9J5XE38</accession>
<name>A0A9J5XE38_SOLCO</name>
<comment type="caution">
    <text evidence="2">The sequence shown here is derived from an EMBL/GenBank/DDBJ whole genome shotgun (WGS) entry which is preliminary data.</text>
</comment>
<gene>
    <name evidence="2" type="ORF">H5410_046313</name>
</gene>
<protein>
    <submittedName>
        <fullName evidence="2">Uncharacterized protein</fullName>
    </submittedName>
</protein>
<dbReference type="Proteomes" id="UP000824120">
    <property type="component" value="Chromosome 9"/>
</dbReference>
<proteinExistence type="predicted"/>